<evidence type="ECO:0000313" key="1">
    <source>
        <dbReference type="EMBL" id="GAA0617868.1"/>
    </source>
</evidence>
<reference evidence="2" key="1">
    <citation type="journal article" date="2019" name="Int. J. Syst. Evol. Microbiol.">
        <title>The Global Catalogue of Microorganisms (GCM) 10K type strain sequencing project: providing services to taxonomists for standard genome sequencing and annotation.</title>
        <authorList>
            <consortium name="The Broad Institute Genomics Platform"/>
            <consortium name="The Broad Institute Genome Sequencing Center for Infectious Disease"/>
            <person name="Wu L."/>
            <person name="Ma J."/>
        </authorList>
    </citation>
    <scope>NUCLEOTIDE SEQUENCE [LARGE SCALE GENOMIC DNA]</scope>
    <source>
        <strain evidence="2">JCM 12928</strain>
    </source>
</reference>
<proteinExistence type="predicted"/>
<accession>A0ABN1GS32</accession>
<protein>
    <submittedName>
        <fullName evidence="1">Uncharacterized protein</fullName>
    </submittedName>
</protein>
<sequence length="452" mass="48536">MSGLSTAHSVALAALLARCSEAMLKSVSTTVSGLPGEKANDLRRMLAEEMTDRRRRAVAFAPILPMFAERADGIPATTFPPDVLARLWKAASGREPQLLPRLDEDEGGEIIVANRICQAAASIVRDRPDLVWPEASRPDIRDKGLEDLVISLDLAHLARRALPLIDVWLKRPDGDQLAELRLMVKDGSGIHADGAWRLVEILFAHLADAVLVLRILTRTSGAADRIGFLSVSEMGEFVERLLNGVSQRVERLTAWATAGGKDDIAPVMADLDWCANVLAELDVTLTLEPDSPWGMSVRESRLAVAAWMTTLYRKADKAVDAALPMTRVQTSGRMTRQVPDLSAPARGEAAETAFALMKLVGVTRGAASTFGAEAGRKALMDELVERLTSYADQILGVINDEATDRNHALALIAVAARYLELIEAKEAAKTVRRRAAVAGGSAVTAGASSAAA</sequence>
<gene>
    <name evidence="1" type="ORF">GCM10009422_11430</name>
</gene>
<keyword evidence="2" id="KW-1185">Reference proteome</keyword>
<organism evidence="1 2">
    <name type="scientific">Brevundimonas kwangchunensis</name>
    <dbReference type="NCBI Taxonomy" id="322163"/>
    <lineage>
        <taxon>Bacteria</taxon>
        <taxon>Pseudomonadati</taxon>
        <taxon>Pseudomonadota</taxon>
        <taxon>Alphaproteobacteria</taxon>
        <taxon>Caulobacterales</taxon>
        <taxon>Caulobacteraceae</taxon>
        <taxon>Brevundimonas</taxon>
    </lineage>
</organism>
<dbReference type="EMBL" id="BAAAGA010000002">
    <property type="protein sequence ID" value="GAA0617868.1"/>
    <property type="molecule type" value="Genomic_DNA"/>
</dbReference>
<dbReference type="Proteomes" id="UP001501352">
    <property type="component" value="Unassembled WGS sequence"/>
</dbReference>
<comment type="caution">
    <text evidence="1">The sequence shown here is derived from an EMBL/GenBank/DDBJ whole genome shotgun (WGS) entry which is preliminary data.</text>
</comment>
<evidence type="ECO:0000313" key="2">
    <source>
        <dbReference type="Proteomes" id="UP001501352"/>
    </source>
</evidence>
<name>A0ABN1GS32_9CAUL</name>